<keyword evidence="6" id="KW-0472">Membrane</keyword>
<comment type="caution">
    <text evidence="7">The sequence shown here is derived from an EMBL/GenBank/DDBJ whole genome shotgun (WGS) entry which is preliminary data.</text>
</comment>
<dbReference type="Proteomes" id="UP000664132">
    <property type="component" value="Unassembled WGS sequence"/>
</dbReference>
<keyword evidence="4" id="KW-0804">Transcription</keyword>
<keyword evidence="5" id="KW-0539">Nucleus</keyword>
<keyword evidence="3" id="KW-0238">DNA-binding</keyword>
<evidence type="ECO:0000256" key="1">
    <source>
        <dbReference type="ARBA" id="ARBA00004123"/>
    </source>
</evidence>
<evidence type="ECO:0000256" key="5">
    <source>
        <dbReference type="ARBA" id="ARBA00023242"/>
    </source>
</evidence>
<dbReference type="PANTHER" id="PTHR31845">
    <property type="entry name" value="FINGER DOMAIN PROTEIN, PUTATIVE-RELATED"/>
    <property type="match status" value="1"/>
</dbReference>
<dbReference type="InterPro" id="IPR051089">
    <property type="entry name" value="prtT"/>
</dbReference>
<evidence type="ECO:0008006" key="9">
    <source>
        <dbReference type="Google" id="ProtNLM"/>
    </source>
</evidence>
<name>A0A8H7W5S9_9HELO</name>
<protein>
    <recommendedName>
        <fullName evidence="9">Transcription factor domain-containing protein</fullName>
    </recommendedName>
</protein>
<gene>
    <name evidence="7" type="ORF">IFR04_010491</name>
</gene>
<evidence type="ECO:0000256" key="4">
    <source>
        <dbReference type="ARBA" id="ARBA00023163"/>
    </source>
</evidence>
<evidence type="ECO:0000313" key="7">
    <source>
        <dbReference type="EMBL" id="KAG4416382.1"/>
    </source>
</evidence>
<keyword evidence="2" id="KW-0805">Transcription regulation</keyword>
<evidence type="ECO:0000313" key="8">
    <source>
        <dbReference type="Proteomes" id="UP000664132"/>
    </source>
</evidence>
<dbReference type="EMBL" id="JAFJYH010000188">
    <property type="protein sequence ID" value="KAG4416382.1"/>
    <property type="molecule type" value="Genomic_DNA"/>
</dbReference>
<keyword evidence="6" id="KW-1133">Transmembrane helix</keyword>
<dbReference type="OrthoDB" id="3163292at2759"/>
<evidence type="ECO:0000256" key="6">
    <source>
        <dbReference type="SAM" id="Phobius"/>
    </source>
</evidence>
<keyword evidence="6" id="KW-0812">Transmembrane</keyword>
<dbReference type="PANTHER" id="PTHR31845:SF21">
    <property type="entry name" value="REGULATORY PROTEIN LEU3"/>
    <property type="match status" value="1"/>
</dbReference>
<evidence type="ECO:0000256" key="2">
    <source>
        <dbReference type="ARBA" id="ARBA00023015"/>
    </source>
</evidence>
<evidence type="ECO:0000256" key="3">
    <source>
        <dbReference type="ARBA" id="ARBA00023125"/>
    </source>
</evidence>
<dbReference type="GO" id="GO:0000976">
    <property type="term" value="F:transcription cis-regulatory region binding"/>
    <property type="evidence" value="ECO:0007669"/>
    <property type="project" value="TreeGrafter"/>
</dbReference>
<comment type="subcellular location">
    <subcellularLocation>
        <location evidence="1">Nucleus</location>
    </subcellularLocation>
</comment>
<keyword evidence="8" id="KW-1185">Reference proteome</keyword>
<reference evidence="7" key="1">
    <citation type="submission" date="2021-02" db="EMBL/GenBank/DDBJ databases">
        <title>Genome sequence Cadophora malorum strain M34.</title>
        <authorList>
            <person name="Stefanovic E."/>
            <person name="Vu D."/>
            <person name="Scully C."/>
            <person name="Dijksterhuis J."/>
            <person name="Roader J."/>
            <person name="Houbraken J."/>
        </authorList>
    </citation>
    <scope>NUCLEOTIDE SEQUENCE</scope>
    <source>
        <strain evidence="7">M34</strain>
    </source>
</reference>
<dbReference type="AlphaFoldDB" id="A0A8H7W5S9"/>
<dbReference type="GO" id="GO:0005634">
    <property type="term" value="C:nucleus"/>
    <property type="evidence" value="ECO:0007669"/>
    <property type="project" value="UniProtKB-SubCell"/>
</dbReference>
<accession>A0A8H7W5S9</accession>
<dbReference type="GO" id="GO:0000981">
    <property type="term" value="F:DNA-binding transcription factor activity, RNA polymerase II-specific"/>
    <property type="evidence" value="ECO:0007669"/>
    <property type="project" value="TreeGrafter"/>
</dbReference>
<feature type="transmembrane region" description="Helical" evidence="6">
    <location>
        <begin position="433"/>
        <end position="452"/>
    </location>
</feature>
<sequence length="595" mass="67249">MVLTPGLSSLMGYSTVVIVQKCFLRLALAAKRRASTAKQTRISNVLRQEVEVTTQLNAIQKALNEREISVDLTTPSAVVSEHGSNGAENSLIPPRDTFYRYSGIADFPPMPLALGDIFLATDQLRELFDHFEQNYYHTLPILDTDFTIAELHKLSQVLFWAIIIISSRWHPSLSHLYPSLVTGYRDILSKTLLEPMNTIESIQAILMLCVWPFDFWRKIEDPSWSYCGFATNAATKLRIHENCTHGLSAKSNRIRKKTWLACIHVNCILSQGWLIGVPVLQELLTTPATLQTPCTLSEQRFLAKVEILRTLSKSSANLSSVGSTTHAWNFALNLGSDFDSLREKYESCWDHKSEVLLLGAKLCLYNLQLDLDSRARNASVPSVAELDNNTERRNFINTIYLISIQLVHRFQSLGTADGTCPNWTSPYRHLPKFYFWLIIISMAFIFKVRIIYYTILKLKPEETDPHVRDIHDIFSTWSRDENDHAARGVKLVDMILKAEKSVDLRAIVSTSEGRPGSVVLSDLVAIATRLREDTEREAKSAKEVDRENGMSEDTVSVDATGAVAEGPMLDLCFDWEIPWELDMLSQDPYAFLTGL</sequence>
<dbReference type="CDD" id="cd12148">
    <property type="entry name" value="fungal_TF_MHR"/>
    <property type="match status" value="1"/>
</dbReference>
<proteinExistence type="predicted"/>
<organism evidence="7 8">
    <name type="scientific">Cadophora malorum</name>
    <dbReference type="NCBI Taxonomy" id="108018"/>
    <lineage>
        <taxon>Eukaryota</taxon>
        <taxon>Fungi</taxon>
        <taxon>Dikarya</taxon>
        <taxon>Ascomycota</taxon>
        <taxon>Pezizomycotina</taxon>
        <taxon>Leotiomycetes</taxon>
        <taxon>Helotiales</taxon>
        <taxon>Ploettnerulaceae</taxon>
        <taxon>Cadophora</taxon>
    </lineage>
</organism>